<proteinExistence type="predicted"/>
<dbReference type="Gene3D" id="1.25.10.10">
    <property type="entry name" value="Leucine-rich Repeat Variant"/>
    <property type="match status" value="1"/>
</dbReference>
<sequence>MSILEQLSSQVGDRTEAANRRVVADCVEHPELLQHIVQGLDSTDKGLVGDAAEVLTQVAESHPAYVSPYAPALVALLNHKATRVRWEAMHALALVAHLTPDVVVELLPKLREMQSVETSTIVRDYAVELLGNYAIRGETASTDVYPLLVEALEGKQRSRALQGLLVVATHAPSFQAELHQLAARYLDDLKAGVKKAAIALHKATL</sequence>
<gene>
    <name evidence="1" type="ORF">C7459_109183</name>
</gene>
<evidence type="ECO:0008006" key="3">
    <source>
        <dbReference type="Google" id="ProtNLM"/>
    </source>
</evidence>
<dbReference type="AlphaFoldDB" id="A0A316DAD5"/>
<organism evidence="1 2">
    <name type="scientific">Tumebacillus permanentifrigoris</name>
    <dbReference type="NCBI Taxonomy" id="378543"/>
    <lineage>
        <taxon>Bacteria</taxon>
        <taxon>Bacillati</taxon>
        <taxon>Bacillota</taxon>
        <taxon>Bacilli</taxon>
        <taxon>Bacillales</taxon>
        <taxon>Alicyclobacillaceae</taxon>
        <taxon>Tumebacillus</taxon>
    </lineage>
</organism>
<evidence type="ECO:0000313" key="1">
    <source>
        <dbReference type="EMBL" id="PWK12821.1"/>
    </source>
</evidence>
<dbReference type="OrthoDB" id="2381793at2"/>
<evidence type="ECO:0000313" key="2">
    <source>
        <dbReference type="Proteomes" id="UP000245634"/>
    </source>
</evidence>
<dbReference type="RefSeq" id="WP_109689551.1">
    <property type="nucleotide sequence ID" value="NZ_QGGL01000009.1"/>
</dbReference>
<name>A0A316DAD5_9BACL</name>
<comment type="caution">
    <text evidence="1">The sequence shown here is derived from an EMBL/GenBank/DDBJ whole genome shotgun (WGS) entry which is preliminary data.</text>
</comment>
<keyword evidence="2" id="KW-1185">Reference proteome</keyword>
<dbReference type="InterPro" id="IPR011989">
    <property type="entry name" value="ARM-like"/>
</dbReference>
<reference evidence="1 2" key="1">
    <citation type="submission" date="2018-05" db="EMBL/GenBank/DDBJ databases">
        <title>Genomic Encyclopedia of Type Strains, Phase IV (KMG-IV): sequencing the most valuable type-strain genomes for metagenomic binning, comparative biology and taxonomic classification.</title>
        <authorList>
            <person name="Goeker M."/>
        </authorList>
    </citation>
    <scope>NUCLEOTIDE SEQUENCE [LARGE SCALE GENOMIC DNA]</scope>
    <source>
        <strain evidence="1 2">DSM 18773</strain>
    </source>
</reference>
<dbReference type="Proteomes" id="UP000245634">
    <property type="component" value="Unassembled WGS sequence"/>
</dbReference>
<dbReference type="EMBL" id="QGGL01000009">
    <property type="protein sequence ID" value="PWK12821.1"/>
    <property type="molecule type" value="Genomic_DNA"/>
</dbReference>
<protein>
    <recommendedName>
        <fullName evidence="3">HEAT repeat protein</fullName>
    </recommendedName>
</protein>
<accession>A0A316DAD5</accession>
<dbReference type="SUPFAM" id="SSF48371">
    <property type="entry name" value="ARM repeat"/>
    <property type="match status" value="1"/>
</dbReference>
<dbReference type="InterPro" id="IPR016024">
    <property type="entry name" value="ARM-type_fold"/>
</dbReference>